<dbReference type="GO" id="GO:0005829">
    <property type="term" value="C:cytosol"/>
    <property type="evidence" value="ECO:0007669"/>
    <property type="project" value="TreeGrafter"/>
</dbReference>
<dbReference type="Proteomes" id="UP000218282">
    <property type="component" value="Unassembled WGS sequence"/>
</dbReference>
<dbReference type="Pfam" id="PF08282">
    <property type="entry name" value="Hydrolase_3"/>
    <property type="match status" value="1"/>
</dbReference>
<evidence type="ECO:0000313" key="1">
    <source>
        <dbReference type="EMBL" id="PCS08607.1"/>
    </source>
</evidence>
<dbReference type="GO" id="GO:0016791">
    <property type="term" value="F:phosphatase activity"/>
    <property type="evidence" value="ECO:0007669"/>
    <property type="project" value="UniProtKB-ARBA"/>
</dbReference>
<dbReference type="InterPro" id="IPR006379">
    <property type="entry name" value="HAD-SF_hydro_IIB"/>
</dbReference>
<dbReference type="NCBIfam" id="TIGR00099">
    <property type="entry name" value="Cof-subfamily"/>
    <property type="match status" value="1"/>
</dbReference>
<dbReference type="SFLD" id="SFLDS00003">
    <property type="entry name" value="Haloacid_Dehalogenase"/>
    <property type="match status" value="1"/>
</dbReference>
<gene>
    <name evidence="1" type="ORF">RU86_GL000991</name>
</gene>
<sequence length="266" mass="29461">MENLLSSAQDIKIIFFDIDDTLRVKDTGYMPESVNRVFEALRQKGILTGIATGRNYYGVIPEIKALKPDFFVTANGAYVIDKDHDVIYNNPLPKQTVDSLLAWLSTVDSDYIFYGSDNVVASKWSEVIQAAMAPVYGKLDVIPDYHQTHDIYQMLSISDHDDTLVLPDDLADKVRMVRWHPNSCDIVALNGSKADGVSRVLASLGLSPEQVMNFGDELNDLELFKFGGISVAMKVSHPDILAVADYVTDTVENDGIEKALKTLGIL</sequence>
<dbReference type="PANTHER" id="PTHR10000:SF25">
    <property type="entry name" value="PHOSPHATASE YKRA-RELATED"/>
    <property type="match status" value="1"/>
</dbReference>
<dbReference type="SUPFAM" id="SSF56784">
    <property type="entry name" value="HAD-like"/>
    <property type="match status" value="1"/>
</dbReference>
<dbReference type="PANTHER" id="PTHR10000">
    <property type="entry name" value="PHOSPHOSERINE PHOSPHATASE"/>
    <property type="match status" value="1"/>
</dbReference>
<name>A0A2A5S519_9LACT</name>
<dbReference type="AlphaFoldDB" id="A0A2A5S519"/>
<dbReference type="NCBIfam" id="TIGR01484">
    <property type="entry name" value="HAD-SF-IIB"/>
    <property type="match status" value="1"/>
</dbReference>
<dbReference type="SFLD" id="SFLDG01140">
    <property type="entry name" value="C2.B:_Phosphomannomutase_and_P"/>
    <property type="match status" value="1"/>
</dbReference>
<dbReference type="GO" id="GO:0000287">
    <property type="term" value="F:magnesium ion binding"/>
    <property type="evidence" value="ECO:0007669"/>
    <property type="project" value="TreeGrafter"/>
</dbReference>
<dbReference type="InterPro" id="IPR023214">
    <property type="entry name" value="HAD_sf"/>
</dbReference>
<keyword evidence="2" id="KW-1185">Reference proteome</keyword>
<dbReference type="InterPro" id="IPR036412">
    <property type="entry name" value="HAD-like_sf"/>
</dbReference>
<reference evidence="1 2" key="1">
    <citation type="submission" date="2014-12" db="EMBL/GenBank/DDBJ databases">
        <title>Draft genome sequences of 10 type strains of Lactococcus.</title>
        <authorList>
            <person name="Sun Z."/>
            <person name="Zhong Z."/>
            <person name="Liu W."/>
            <person name="Zhang W."/>
            <person name="Zhang H."/>
        </authorList>
    </citation>
    <scope>NUCLEOTIDE SEQUENCE [LARGE SCALE GENOMIC DNA]</scope>
    <source>
        <strain evidence="1 2">DSM 6634</strain>
    </source>
</reference>
<evidence type="ECO:0000313" key="2">
    <source>
        <dbReference type="Proteomes" id="UP000218282"/>
    </source>
</evidence>
<dbReference type="EMBL" id="JXJW01000002">
    <property type="protein sequence ID" value="PCS08607.1"/>
    <property type="molecule type" value="Genomic_DNA"/>
</dbReference>
<organism evidence="1 2">
    <name type="scientific">Pseudolactococcus piscium</name>
    <dbReference type="NCBI Taxonomy" id="1364"/>
    <lineage>
        <taxon>Bacteria</taxon>
        <taxon>Bacillati</taxon>
        <taxon>Bacillota</taxon>
        <taxon>Bacilli</taxon>
        <taxon>Lactobacillales</taxon>
        <taxon>Streptococcaceae</taxon>
        <taxon>Pseudolactococcus</taxon>
    </lineage>
</organism>
<dbReference type="Gene3D" id="3.40.50.1000">
    <property type="entry name" value="HAD superfamily/HAD-like"/>
    <property type="match status" value="1"/>
</dbReference>
<accession>A0A2A5S519</accession>
<dbReference type="RefSeq" id="WP_096813635.1">
    <property type="nucleotide sequence ID" value="NZ_JXJW01000002.1"/>
</dbReference>
<proteinExistence type="predicted"/>
<dbReference type="InterPro" id="IPR000150">
    <property type="entry name" value="Cof"/>
</dbReference>
<keyword evidence="1" id="KW-0378">Hydrolase</keyword>
<protein>
    <submittedName>
        <fullName evidence="1">Hydrolase</fullName>
    </submittedName>
</protein>
<comment type="caution">
    <text evidence="1">The sequence shown here is derived from an EMBL/GenBank/DDBJ whole genome shotgun (WGS) entry which is preliminary data.</text>
</comment>
<dbReference type="Gene3D" id="3.30.1240.10">
    <property type="match status" value="1"/>
</dbReference>